<protein>
    <submittedName>
        <fullName evidence="4">Uncharacterized protein</fullName>
    </submittedName>
</protein>
<evidence type="ECO:0000313" key="4">
    <source>
        <dbReference type="EMBL" id="KAA8546902.1"/>
    </source>
</evidence>
<keyword evidence="3" id="KW-0812">Transmembrane</keyword>
<feature type="transmembrane region" description="Helical" evidence="3">
    <location>
        <begin position="17"/>
        <end position="36"/>
    </location>
</feature>
<name>A0A5J5BZ43_9ASTE</name>
<organism evidence="4 5">
    <name type="scientific">Nyssa sinensis</name>
    <dbReference type="NCBI Taxonomy" id="561372"/>
    <lineage>
        <taxon>Eukaryota</taxon>
        <taxon>Viridiplantae</taxon>
        <taxon>Streptophyta</taxon>
        <taxon>Embryophyta</taxon>
        <taxon>Tracheophyta</taxon>
        <taxon>Spermatophyta</taxon>
        <taxon>Magnoliopsida</taxon>
        <taxon>eudicotyledons</taxon>
        <taxon>Gunneridae</taxon>
        <taxon>Pentapetalae</taxon>
        <taxon>asterids</taxon>
        <taxon>Cornales</taxon>
        <taxon>Nyssaceae</taxon>
        <taxon>Nyssa</taxon>
    </lineage>
</organism>
<dbReference type="Proteomes" id="UP000325577">
    <property type="component" value="Linkage Group LG1"/>
</dbReference>
<keyword evidence="3" id="KW-1133">Transmembrane helix</keyword>
<reference evidence="4 5" key="1">
    <citation type="submission" date="2019-09" db="EMBL/GenBank/DDBJ databases">
        <title>A chromosome-level genome assembly of the Chinese tupelo Nyssa sinensis.</title>
        <authorList>
            <person name="Yang X."/>
            <person name="Kang M."/>
            <person name="Yang Y."/>
            <person name="Xiong H."/>
            <person name="Wang M."/>
            <person name="Zhang Z."/>
            <person name="Wang Z."/>
            <person name="Wu H."/>
            <person name="Ma T."/>
            <person name="Liu J."/>
            <person name="Xi Z."/>
        </authorList>
    </citation>
    <scope>NUCLEOTIDE SEQUENCE [LARGE SCALE GENOMIC DNA]</scope>
    <source>
        <strain evidence="4">J267</strain>
        <tissue evidence="4">Leaf</tissue>
    </source>
</reference>
<dbReference type="GO" id="GO:0045087">
    <property type="term" value="P:innate immune response"/>
    <property type="evidence" value="ECO:0007669"/>
    <property type="project" value="InterPro"/>
</dbReference>
<evidence type="ECO:0000256" key="2">
    <source>
        <dbReference type="ARBA" id="ARBA00022821"/>
    </source>
</evidence>
<dbReference type="PANTHER" id="PTHR35771:SF3">
    <property type="entry name" value="TRANSMEMBRANE PROTEIN"/>
    <property type="match status" value="1"/>
</dbReference>
<keyword evidence="5" id="KW-1185">Reference proteome</keyword>
<gene>
    <name evidence="4" type="ORF">F0562_003331</name>
</gene>
<proteinExistence type="inferred from homology"/>
<dbReference type="OrthoDB" id="1653570at2759"/>
<evidence type="ECO:0000256" key="3">
    <source>
        <dbReference type="SAM" id="Phobius"/>
    </source>
</evidence>
<dbReference type="Pfam" id="PF17232">
    <property type="entry name" value="Pep1_7"/>
    <property type="match status" value="1"/>
</dbReference>
<dbReference type="InterPro" id="IPR035176">
    <property type="entry name" value="PEP"/>
</dbReference>
<evidence type="ECO:0000256" key="1">
    <source>
        <dbReference type="ARBA" id="ARBA00011021"/>
    </source>
</evidence>
<comment type="similarity">
    <text evidence="1">Belongs to the brassicaceae elicitor peptide family.</text>
</comment>
<accession>A0A5J5BZ43</accession>
<dbReference type="PANTHER" id="PTHR35771">
    <property type="entry name" value="TRANSMEMBRANE PROTEIN-RELATED"/>
    <property type="match status" value="1"/>
</dbReference>
<keyword evidence="3" id="KW-0472">Membrane</keyword>
<keyword evidence="2" id="KW-0611">Plant defense</keyword>
<sequence length="162" mass="18108">MVDLGDEFLIGSYRIPWLLWIQLLVMFLLIILLYHFTIFSLDLSYNSAVPSSSTALLTPLGESHIYRPLPNITATVTSCLHNTKVGENQSINGYIGTSTSRRTVRGGDIQEREGSSTKDAVLFEHSYHPCHFFGLAKQAFLRCLGLDSISESSPKRKKGKDQ</sequence>
<evidence type="ECO:0000313" key="5">
    <source>
        <dbReference type="Proteomes" id="UP000325577"/>
    </source>
</evidence>
<dbReference type="EMBL" id="CM018032">
    <property type="protein sequence ID" value="KAA8546902.1"/>
    <property type="molecule type" value="Genomic_DNA"/>
</dbReference>
<dbReference type="AlphaFoldDB" id="A0A5J5BZ43"/>